<organism evidence="1 2">
    <name type="scientific">Ophiocordyceps sinensis (strain Co18 / CGMCC 3.14243)</name>
    <name type="common">Yarsagumba caterpillar fungus</name>
    <name type="synonym">Hirsutella sinensis</name>
    <dbReference type="NCBI Taxonomy" id="911162"/>
    <lineage>
        <taxon>Eukaryota</taxon>
        <taxon>Fungi</taxon>
        <taxon>Dikarya</taxon>
        <taxon>Ascomycota</taxon>
        <taxon>Pezizomycotina</taxon>
        <taxon>Sordariomycetes</taxon>
        <taxon>Hypocreomycetidae</taxon>
        <taxon>Hypocreales</taxon>
        <taxon>Ophiocordycipitaceae</taxon>
        <taxon>Ophiocordyceps</taxon>
    </lineage>
</organism>
<proteinExistence type="predicted"/>
<evidence type="ECO:0000313" key="1">
    <source>
        <dbReference type="EMBL" id="EQK98804.1"/>
    </source>
</evidence>
<keyword evidence="1" id="KW-0808">Transferase</keyword>
<evidence type="ECO:0000313" key="2">
    <source>
        <dbReference type="Proteomes" id="UP000019374"/>
    </source>
</evidence>
<dbReference type="HOGENOM" id="CLU_062257_0_0_1"/>
<sequence>MQCQRHLLRANVLIESNEAFEEIHGIFHFTGTLVVYQRDNEVYHAVSKARYSTPSEIRVEHLSHNLLIPVSAYCPPWRPEFTRAPDPLPCNTHTKTPRLISYDGLHRGPQPNYIADSILDEVGVCEVLKRNPHSNIARYLGCQVSDDRITGICFAKYSSTLTETVNPGNYMKWQSRSVRRKGEDYSHLLRGVESGCELDGVGRTYEWYDEDVQFATPQNDFDALDEIRAWLGDESKAFRFDE</sequence>
<dbReference type="eggNOG" id="ENOG502RZ04">
    <property type="taxonomic scope" value="Eukaryota"/>
</dbReference>
<dbReference type="OrthoDB" id="4062651at2759"/>
<accession>T5A086</accession>
<keyword evidence="1" id="KW-0418">Kinase</keyword>
<dbReference type="EMBL" id="KE654010">
    <property type="protein sequence ID" value="EQK98804.1"/>
    <property type="molecule type" value="Genomic_DNA"/>
</dbReference>
<dbReference type="Proteomes" id="UP000019374">
    <property type="component" value="Unassembled WGS sequence"/>
</dbReference>
<protein>
    <submittedName>
        <fullName evidence="1">Serine/threonine-protein kinase</fullName>
    </submittedName>
</protein>
<name>T5A086_OPHSC</name>
<dbReference type="AlphaFoldDB" id="T5A086"/>
<reference evidence="1 2" key="1">
    <citation type="journal article" date="2013" name="Chin. Sci. Bull.">
        <title>Genome survey uncovers the secrets of sex and lifestyle in caterpillar fungus.</title>
        <authorList>
            <person name="Hu X."/>
            <person name="Zhang Y."/>
            <person name="Xiao G."/>
            <person name="Zheng P."/>
            <person name="Xia Y."/>
            <person name="Zhang X."/>
            <person name="St Leger R.J."/>
            <person name="Liu X."/>
            <person name="Wang C."/>
        </authorList>
    </citation>
    <scope>NUCLEOTIDE SEQUENCE [LARGE SCALE GENOMIC DNA]</scope>
    <source>
        <strain evidence="2">Co18 / CGMCC 3.14243</strain>
        <tissue evidence="1">Fruit-body</tissue>
    </source>
</reference>
<gene>
    <name evidence="1" type="ORF">OCS_05486</name>
</gene>
<dbReference type="GO" id="GO:0016301">
    <property type="term" value="F:kinase activity"/>
    <property type="evidence" value="ECO:0007669"/>
    <property type="project" value="UniProtKB-KW"/>
</dbReference>